<dbReference type="AlphaFoldDB" id="A0A4R1F8U1"/>
<evidence type="ECO:0000256" key="1">
    <source>
        <dbReference type="SAM" id="SignalP"/>
    </source>
</evidence>
<gene>
    <name evidence="2" type="ORF">EV695_1664</name>
</gene>
<accession>A0A4R1F8U1</accession>
<dbReference type="EMBL" id="SMFQ01000003">
    <property type="protein sequence ID" value="TCJ87161.1"/>
    <property type="molecule type" value="Genomic_DNA"/>
</dbReference>
<protein>
    <recommendedName>
        <fullName evidence="4">Spore coat protein U-like protein</fullName>
    </recommendedName>
</protein>
<evidence type="ECO:0008006" key="4">
    <source>
        <dbReference type="Google" id="ProtNLM"/>
    </source>
</evidence>
<keyword evidence="3" id="KW-1185">Reference proteome</keyword>
<evidence type="ECO:0000313" key="2">
    <source>
        <dbReference type="EMBL" id="TCJ87161.1"/>
    </source>
</evidence>
<keyword evidence="1" id="KW-0732">Signal</keyword>
<organism evidence="2 3">
    <name type="scientific">Cocleimonas flava</name>
    <dbReference type="NCBI Taxonomy" id="634765"/>
    <lineage>
        <taxon>Bacteria</taxon>
        <taxon>Pseudomonadati</taxon>
        <taxon>Pseudomonadota</taxon>
        <taxon>Gammaproteobacteria</taxon>
        <taxon>Thiotrichales</taxon>
        <taxon>Thiotrichaceae</taxon>
        <taxon>Cocleimonas</taxon>
    </lineage>
</organism>
<comment type="caution">
    <text evidence="2">The sequence shown here is derived from an EMBL/GenBank/DDBJ whole genome shotgun (WGS) entry which is preliminary data.</text>
</comment>
<name>A0A4R1F8U1_9GAMM</name>
<feature type="chain" id="PRO_5020438581" description="Spore coat protein U-like protein" evidence="1">
    <location>
        <begin position="24"/>
        <end position="165"/>
    </location>
</feature>
<dbReference type="Proteomes" id="UP000294887">
    <property type="component" value="Unassembled WGS sequence"/>
</dbReference>
<reference evidence="2 3" key="1">
    <citation type="submission" date="2019-03" db="EMBL/GenBank/DDBJ databases">
        <title>Genomic Encyclopedia of Type Strains, Phase IV (KMG-IV): sequencing the most valuable type-strain genomes for metagenomic binning, comparative biology and taxonomic classification.</title>
        <authorList>
            <person name="Goeker M."/>
        </authorList>
    </citation>
    <scope>NUCLEOTIDE SEQUENCE [LARGE SCALE GENOMIC DNA]</scope>
    <source>
        <strain evidence="2 3">DSM 24830</strain>
    </source>
</reference>
<sequence>MYLRKGSPLLVISLLVMTQFVSAGEDKTSIQLNVVSPGYVKFSGTVVDTSHYFSEVQVKPSSSQKPGPTISLGTLGLNSNVSGDCTLNFSTDNNFGLRHVSSNTKLSDYLLNYRNKNISGKQNKKMSVPCNYKPEKIKFNTTGQYLAEVEPGMYSDTVRVEVVTQ</sequence>
<feature type="signal peptide" evidence="1">
    <location>
        <begin position="1"/>
        <end position="23"/>
    </location>
</feature>
<evidence type="ECO:0000313" key="3">
    <source>
        <dbReference type="Proteomes" id="UP000294887"/>
    </source>
</evidence>
<proteinExistence type="predicted"/>